<evidence type="ECO:0000256" key="8">
    <source>
        <dbReference type="HAMAP-Rule" id="MF_00937"/>
    </source>
</evidence>
<keyword evidence="3 8" id="KW-0799">Topoisomerase</keyword>
<dbReference type="AlphaFoldDB" id="A0A1G6HE09"/>
<keyword evidence="6 8" id="KW-0413">Isomerase</keyword>
<dbReference type="Proteomes" id="UP000242662">
    <property type="component" value="Unassembled WGS sequence"/>
</dbReference>
<evidence type="ECO:0000256" key="4">
    <source>
        <dbReference type="ARBA" id="ARBA00023125"/>
    </source>
</evidence>
<dbReference type="GO" id="GO:0005524">
    <property type="term" value="F:ATP binding"/>
    <property type="evidence" value="ECO:0007669"/>
    <property type="project" value="InterPro"/>
</dbReference>
<feature type="site" description="Interaction with DNA" evidence="8">
    <location>
        <position position="79"/>
    </location>
</feature>
<comment type="similarity">
    <text evidence="8">Belongs to the type II topoisomerase GyrA/ParC subunit family. ParC type 2 subfamily.</text>
</comment>
<evidence type="ECO:0000256" key="10">
    <source>
        <dbReference type="SAM" id="Coils"/>
    </source>
</evidence>
<protein>
    <recommendedName>
        <fullName evidence="8">DNA topoisomerase 4 subunit A</fullName>
        <ecNumber evidence="8">5.6.2.2</ecNumber>
    </recommendedName>
    <alternativeName>
        <fullName evidence="8">Topoisomerase IV subunit A</fullName>
    </alternativeName>
</protein>
<keyword evidence="10" id="KW-0175">Coiled coil</keyword>
<dbReference type="InterPro" id="IPR013760">
    <property type="entry name" value="Topo_IIA-like_dom_sf"/>
</dbReference>
<reference evidence="13" key="1">
    <citation type="submission" date="2016-09" db="EMBL/GenBank/DDBJ databases">
        <authorList>
            <person name="Varghese N."/>
            <person name="Submissions S."/>
        </authorList>
    </citation>
    <scope>NUCLEOTIDE SEQUENCE [LARGE SCALE GENOMIC DNA]</scope>
    <source>
        <strain evidence="13">25nlg</strain>
    </source>
</reference>
<dbReference type="EC" id="5.6.2.2" evidence="8"/>
<evidence type="ECO:0000313" key="12">
    <source>
        <dbReference type="EMBL" id="SDB92165.1"/>
    </source>
</evidence>
<dbReference type="NCBIfam" id="TIGR01061">
    <property type="entry name" value="parC_Gpos"/>
    <property type="match status" value="1"/>
</dbReference>
<dbReference type="GO" id="GO:0007059">
    <property type="term" value="P:chromosome segregation"/>
    <property type="evidence" value="ECO:0007669"/>
    <property type="project" value="UniProtKB-UniRule"/>
</dbReference>
<dbReference type="GO" id="GO:0005694">
    <property type="term" value="C:chromosome"/>
    <property type="evidence" value="ECO:0007669"/>
    <property type="project" value="InterPro"/>
</dbReference>
<evidence type="ECO:0000256" key="3">
    <source>
        <dbReference type="ARBA" id="ARBA00023029"/>
    </source>
</evidence>
<dbReference type="InterPro" id="IPR005741">
    <property type="entry name" value="TopoIV_A_Gpos"/>
</dbReference>
<dbReference type="PANTHER" id="PTHR43493:SF9">
    <property type="entry name" value="DNA TOPOISOMERASE 4 SUBUNIT A"/>
    <property type="match status" value="1"/>
</dbReference>
<dbReference type="OrthoDB" id="9806486at2"/>
<dbReference type="STRING" id="1464122.SAMN05421737_103203"/>
<comment type="subunit">
    <text evidence="7 8">Heterotetramer composed of ParC and ParE.</text>
</comment>
<evidence type="ECO:0000259" key="11">
    <source>
        <dbReference type="PROSITE" id="PS52040"/>
    </source>
</evidence>
<dbReference type="RefSeq" id="WP_090775050.1">
    <property type="nucleotide sequence ID" value="NZ_FMYM01000003.1"/>
</dbReference>
<feature type="coiled-coil region" evidence="10">
    <location>
        <begin position="428"/>
        <end position="476"/>
    </location>
</feature>
<dbReference type="GO" id="GO:0003677">
    <property type="term" value="F:DNA binding"/>
    <property type="evidence" value="ECO:0007669"/>
    <property type="project" value="UniProtKB-UniRule"/>
</dbReference>
<dbReference type="Gene3D" id="3.90.199.10">
    <property type="entry name" value="Topoisomerase II, domain 5"/>
    <property type="match status" value="1"/>
</dbReference>
<dbReference type="Gene3D" id="1.10.268.10">
    <property type="entry name" value="Topoisomerase, domain 3"/>
    <property type="match status" value="1"/>
</dbReference>
<evidence type="ECO:0000256" key="5">
    <source>
        <dbReference type="ARBA" id="ARBA00023136"/>
    </source>
</evidence>
<comment type="catalytic activity">
    <reaction evidence="1 8 9">
        <text>ATP-dependent breakage, passage and rejoining of double-stranded DNA.</text>
        <dbReference type="EC" id="5.6.2.2"/>
    </reaction>
</comment>
<dbReference type="PANTHER" id="PTHR43493">
    <property type="entry name" value="DNA GYRASE/TOPOISOMERASE SUBUNIT A"/>
    <property type="match status" value="1"/>
</dbReference>
<organism evidence="12 13">
    <name type="scientific">Shouchella lonarensis</name>
    <dbReference type="NCBI Taxonomy" id="1464122"/>
    <lineage>
        <taxon>Bacteria</taxon>
        <taxon>Bacillati</taxon>
        <taxon>Bacillota</taxon>
        <taxon>Bacilli</taxon>
        <taxon>Bacillales</taxon>
        <taxon>Bacillaceae</taxon>
        <taxon>Shouchella</taxon>
    </lineage>
</organism>
<feature type="site" description="Interaction with DNA" evidence="8">
    <location>
        <position position="41"/>
    </location>
</feature>
<keyword evidence="13" id="KW-1185">Reference proteome</keyword>
<dbReference type="InterPro" id="IPR013758">
    <property type="entry name" value="Topo_IIA_A/C_ab"/>
</dbReference>
<dbReference type="HAMAP" id="MF_00937">
    <property type="entry name" value="ParC_type2"/>
    <property type="match status" value="1"/>
</dbReference>
<dbReference type="PROSITE" id="PS52040">
    <property type="entry name" value="TOPO_IIA"/>
    <property type="match status" value="1"/>
</dbReference>
<proteinExistence type="inferred from homology"/>
<name>A0A1G6HE09_9BACI</name>
<evidence type="ECO:0000256" key="7">
    <source>
        <dbReference type="ARBA" id="ARBA00063644"/>
    </source>
</evidence>
<accession>A0A1G6HE09</accession>
<comment type="function">
    <text evidence="8">Topoisomerase IV is essential for chromosome segregation. It relaxes supercoiled DNA. Performs the decatenation events required during the replication of a circular DNA molecule.</text>
</comment>
<dbReference type="SUPFAM" id="SSF56719">
    <property type="entry name" value="Type II DNA topoisomerase"/>
    <property type="match status" value="1"/>
</dbReference>
<evidence type="ECO:0000256" key="9">
    <source>
        <dbReference type="PROSITE-ProRule" id="PRU01384"/>
    </source>
</evidence>
<dbReference type="InterPro" id="IPR002205">
    <property type="entry name" value="Topo_IIA_dom_A"/>
</dbReference>
<comment type="subcellular location">
    <subcellularLocation>
        <location evidence="8">Cell membrane</location>
        <topology evidence="8">Peripheral membrane protein</topology>
    </subcellularLocation>
</comment>
<dbReference type="GO" id="GO:0019897">
    <property type="term" value="C:extrinsic component of plasma membrane"/>
    <property type="evidence" value="ECO:0007669"/>
    <property type="project" value="UniProtKB-UniRule"/>
</dbReference>
<feature type="domain" description="Topo IIA-type catalytic" evidence="11">
    <location>
        <begin position="33"/>
        <end position="499"/>
    </location>
</feature>
<evidence type="ECO:0000256" key="6">
    <source>
        <dbReference type="ARBA" id="ARBA00023235"/>
    </source>
</evidence>
<dbReference type="NCBIfam" id="NF004044">
    <property type="entry name" value="PRK05561.1"/>
    <property type="match status" value="1"/>
</dbReference>
<feature type="site" description="Transition state stabilizer" evidence="8">
    <location>
        <position position="120"/>
    </location>
</feature>
<keyword evidence="4 8" id="KW-0238">DNA-binding</keyword>
<dbReference type="EMBL" id="FMYM01000003">
    <property type="protein sequence ID" value="SDB92165.1"/>
    <property type="molecule type" value="Genomic_DNA"/>
</dbReference>
<feature type="active site" description="O-(5'-phospho-DNA)-tyrosine intermediate" evidence="8 9">
    <location>
        <position position="121"/>
    </location>
</feature>
<dbReference type="GO" id="GO:0009330">
    <property type="term" value="C:DNA topoisomerase type II (double strand cut, ATP-hydrolyzing) complex"/>
    <property type="evidence" value="ECO:0007669"/>
    <property type="project" value="TreeGrafter"/>
</dbReference>
<dbReference type="Pfam" id="PF03989">
    <property type="entry name" value="DNA_gyraseA_C"/>
    <property type="match status" value="5"/>
</dbReference>
<feature type="site" description="Interaction with DNA" evidence="8">
    <location>
        <position position="96"/>
    </location>
</feature>
<dbReference type="GO" id="GO:0005737">
    <property type="term" value="C:cytoplasm"/>
    <property type="evidence" value="ECO:0007669"/>
    <property type="project" value="TreeGrafter"/>
</dbReference>
<dbReference type="SUPFAM" id="SSF101904">
    <property type="entry name" value="GyrA/ParC C-terminal domain-like"/>
    <property type="match status" value="1"/>
</dbReference>
<dbReference type="InterPro" id="IPR013757">
    <property type="entry name" value="Topo_IIA_A_a_sf"/>
</dbReference>
<keyword evidence="5 8" id="KW-0472">Membrane</keyword>
<dbReference type="InterPro" id="IPR035516">
    <property type="entry name" value="Gyrase/topoIV_suA_C"/>
</dbReference>
<dbReference type="FunFam" id="1.10.268.10:FF:000001">
    <property type="entry name" value="DNA gyrase subunit A"/>
    <property type="match status" value="1"/>
</dbReference>
<feature type="site" description="Interaction with DNA" evidence="8">
    <location>
        <position position="77"/>
    </location>
</feature>
<evidence type="ECO:0000256" key="1">
    <source>
        <dbReference type="ARBA" id="ARBA00000185"/>
    </source>
</evidence>
<gene>
    <name evidence="8" type="primary">parC</name>
    <name evidence="12" type="ORF">SAMN05421737_103203</name>
</gene>
<feature type="site" description="Interaction with DNA" evidence="8">
    <location>
        <position position="90"/>
    </location>
</feature>
<dbReference type="InterPro" id="IPR006691">
    <property type="entry name" value="GyrA/parC_rep"/>
</dbReference>
<dbReference type="GO" id="GO:0006265">
    <property type="term" value="P:DNA topological change"/>
    <property type="evidence" value="ECO:0007669"/>
    <property type="project" value="UniProtKB-UniRule"/>
</dbReference>
<dbReference type="GO" id="GO:0034335">
    <property type="term" value="F:DNA negative supercoiling activity"/>
    <property type="evidence" value="ECO:0007669"/>
    <property type="project" value="UniProtKB-ARBA"/>
</dbReference>
<dbReference type="Gene3D" id="3.30.1360.40">
    <property type="match status" value="1"/>
</dbReference>
<dbReference type="SMART" id="SM00434">
    <property type="entry name" value="TOP4c"/>
    <property type="match status" value="1"/>
</dbReference>
<sequence>MGQADRYLDLPLEDVMGDRFSRYSKYIIQERALPDARDGLKPVQRRILYAMYHEGNTADKPYRKSAKTVGNVIGNYHPHGDSPVYEAMVRMSQDWKVRQLLIDMHGNNGSIDGDPPAAMRYTEARLSAISAELMRDLEKETVDYIPNFDDSTSEPVVLPAMFPNLLVNGATGISAGYATDIPPHHLGEIIDGIIFLMKKPNATLDDMLTIVKGPDFPTGGIVQGADGIKQAYETGKGKVVVRAKTAIETVRGGREQIVITELPYEIVKASLVKKMDEIRFDKKVDGIAEVRDETDRAGLRIVVELKRDADSEAILHYLLKHTDLQMTYHFNMVAIYNQKPQLMGLLPLMRVYIAHQKEVFTRRSQFELEKAKKRAHIVEGLIKAVSVLDDVIRTIRASRDKKDAKDNLMMAFGFTDMQAEAIVNLQLYRLTNTDIATLQEEAAQLSAQIAELEAILASEQQLIALITKEMKALKKKFVTPRRTEIKAEVETLQVNMDMLIASENVRVTVTEAGYVKRTGLRSYSAGSKDAPGMKEGDRVLFCREANTTDTLLLFTKKGFYLYVPIHQLPDIRWKEDGQHIANLVPLESEDEVIDAWAVDDFEKETFLIFVTRGGMIKRSALALYESQRYTKPRIALNLKEDDEVIAVLETTGKEELFIATKNGYGLWFSEQDVSPVGQRAAGVKAINLQGDDVVVDASTFSLDDKVEFFLATHRGAVKRMAITEFKKMSRAGRGTPMLRTLKHNPHRVIGCKRVMASDDVFVIETERGEFVEVYPAAYRRTDRHTNGSYVYDDQEKGVAQTLKRVVPTVD</sequence>
<dbReference type="CDD" id="cd00187">
    <property type="entry name" value="TOP4c"/>
    <property type="match status" value="1"/>
</dbReference>
<dbReference type="FunFam" id="3.90.199.10:FF:000001">
    <property type="entry name" value="DNA gyrase subunit A"/>
    <property type="match status" value="1"/>
</dbReference>
<dbReference type="FunFam" id="3.30.1360.40:FF:000002">
    <property type="entry name" value="DNA gyrase subunit A"/>
    <property type="match status" value="1"/>
</dbReference>
<dbReference type="FunFam" id="2.120.10.90:FF:000005">
    <property type="entry name" value="DNA topoisomerase 4 subunit A"/>
    <property type="match status" value="1"/>
</dbReference>
<evidence type="ECO:0000256" key="2">
    <source>
        <dbReference type="ARBA" id="ARBA00022475"/>
    </source>
</evidence>
<dbReference type="Gene3D" id="2.120.10.90">
    <property type="entry name" value="DNA gyrase/topoisomerase IV, subunit A, C-terminal"/>
    <property type="match status" value="1"/>
</dbReference>
<keyword evidence="2 8" id="KW-1003">Cell membrane</keyword>
<dbReference type="InterPro" id="IPR050220">
    <property type="entry name" value="Type_II_DNA_Topoisomerases"/>
</dbReference>
<dbReference type="Pfam" id="PF00521">
    <property type="entry name" value="DNA_topoisoIV"/>
    <property type="match status" value="1"/>
</dbReference>
<evidence type="ECO:0000313" key="13">
    <source>
        <dbReference type="Proteomes" id="UP000242662"/>
    </source>
</evidence>